<organism evidence="2 3">
    <name type="scientific">Synaphobranchus kaupii</name>
    <name type="common">Kaup's arrowtooth eel</name>
    <dbReference type="NCBI Taxonomy" id="118154"/>
    <lineage>
        <taxon>Eukaryota</taxon>
        <taxon>Metazoa</taxon>
        <taxon>Chordata</taxon>
        <taxon>Craniata</taxon>
        <taxon>Vertebrata</taxon>
        <taxon>Euteleostomi</taxon>
        <taxon>Actinopterygii</taxon>
        <taxon>Neopterygii</taxon>
        <taxon>Teleostei</taxon>
        <taxon>Anguilliformes</taxon>
        <taxon>Synaphobranchidae</taxon>
        <taxon>Synaphobranchus</taxon>
    </lineage>
</organism>
<evidence type="ECO:0000313" key="3">
    <source>
        <dbReference type="Proteomes" id="UP001152622"/>
    </source>
</evidence>
<evidence type="ECO:0000256" key="1">
    <source>
        <dbReference type="SAM" id="SignalP"/>
    </source>
</evidence>
<feature type="chain" id="PRO_5040423760" evidence="1">
    <location>
        <begin position="21"/>
        <end position="66"/>
    </location>
</feature>
<sequence>MSKYWQILSLALPLIPPAQLSLCHRSLGSLCSRLHWRSRSRQELTSFGYPLHWRLREIALALFCKL</sequence>
<keyword evidence="3" id="KW-1185">Reference proteome</keyword>
<protein>
    <submittedName>
        <fullName evidence="2">Uncharacterized protein</fullName>
    </submittedName>
</protein>
<dbReference type="EMBL" id="JAINUF010000002">
    <property type="protein sequence ID" value="KAJ8375957.1"/>
    <property type="molecule type" value="Genomic_DNA"/>
</dbReference>
<proteinExistence type="predicted"/>
<keyword evidence="1" id="KW-0732">Signal</keyword>
<accession>A0A9Q1G6S3</accession>
<dbReference type="Proteomes" id="UP001152622">
    <property type="component" value="Chromosome 2"/>
</dbReference>
<name>A0A9Q1G6S3_SYNKA</name>
<reference evidence="2" key="1">
    <citation type="journal article" date="2023" name="Science">
        <title>Genome structures resolve the early diversification of teleost fishes.</title>
        <authorList>
            <person name="Parey E."/>
            <person name="Louis A."/>
            <person name="Montfort J."/>
            <person name="Bouchez O."/>
            <person name="Roques C."/>
            <person name="Iampietro C."/>
            <person name="Lluch J."/>
            <person name="Castinel A."/>
            <person name="Donnadieu C."/>
            <person name="Desvignes T."/>
            <person name="Floi Bucao C."/>
            <person name="Jouanno E."/>
            <person name="Wen M."/>
            <person name="Mejri S."/>
            <person name="Dirks R."/>
            <person name="Jansen H."/>
            <person name="Henkel C."/>
            <person name="Chen W.J."/>
            <person name="Zahm M."/>
            <person name="Cabau C."/>
            <person name="Klopp C."/>
            <person name="Thompson A.W."/>
            <person name="Robinson-Rechavi M."/>
            <person name="Braasch I."/>
            <person name="Lecointre G."/>
            <person name="Bobe J."/>
            <person name="Postlethwait J.H."/>
            <person name="Berthelot C."/>
            <person name="Roest Crollius H."/>
            <person name="Guiguen Y."/>
        </authorList>
    </citation>
    <scope>NUCLEOTIDE SEQUENCE</scope>
    <source>
        <strain evidence="2">WJC10195</strain>
    </source>
</reference>
<gene>
    <name evidence="2" type="ORF">SKAU_G00065370</name>
</gene>
<dbReference type="AlphaFoldDB" id="A0A9Q1G6S3"/>
<feature type="signal peptide" evidence="1">
    <location>
        <begin position="1"/>
        <end position="20"/>
    </location>
</feature>
<comment type="caution">
    <text evidence="2">The sequence shown here is derived from an EMBL/GenBank/DDBJ whole genome shotgun (WGS) entry which is preliminary data.</text>
</comment>
<evidence type="ECO:0000313" key="2">
    <source>
        <dbReference type="EMBL" id="KAJ8375957.1"/>
    </source>
</evidence>